<proteinExistence type="predicted"/>
<keyword evidence="3" id="KW-1185">Reference proteome</keyword>
<organism evidence="2 3">
    <name type="scientific">Methylobacterium nodulans (strain LMG 21967 / CNCM I-2342 / ORS 2060)</name>
    <dbReference type="NCBI Taxonomy" id="460265"/>
    <lineage>
        <taxon>Bacteria</taxon>
        <taxon>Pseudomonadati</taxon>
        <taxon>Pseudomonadota</taxon>
        <taxon>Alphaproteobacteria</taxon>
        <taxon>Hyphomicrobiales</taxon>
        <taxon>Methylobacteriaceae</taxon>
        <taxon>Methylobacterium</taxon>
    </lineage>
</organism>
<evidence type="ECO:0000256" key="1">
    <source>
        <dbReference type="SAM" id="MobiDB-lite"/>
    </source>
</evidence>
<dbReference type="GO" id="GO:0003677">
    <property type="term" value="F:DNA binding"/>
    <property type="evidence" value="ECO:0007669"/>
    <property type="project" value="InterPro"/>
</dbReference>
<dbReference type="Gene3D" id="1.10.260.40">
    <property type="entry name" value="lambda repressor-like DNA-binding domains"/>
    <property type="match status" value="1"/>
</dbReference>
<evidence type="ECO:0000313" key="3">
    <source>
        <dbReference type="Proteomes" id="UP000008207"/>
    </source>
</evidence>
<name>B8IAY0_METNO</name>
<dbReference type="InterPro" id="IPR001387">
    <property type="entry name" value="Cro/C1-type_HTH"/>
</dbReference>
<dbReference type="eggNOG" id="COG1813">
    <property type="taxonomic scope" value="Bacteria"/>
</dbReference>
<feature type="region of interest" description="Disordered" evidence="1">
    <location>
        <begin position="67"/>
        <end position="100"/>
    </location>
</feature>
<dbReference type="Proteomes" id="UP000008207">
    <property type="component" value="Chromosome"/>
</dbReference>
<reference evidence="2 3" key="1">
    <citation type="submission" date="2009-01" db="EMBL/GenBank/DDBJ databases">
        <title>Complete sequence of chromosome of Methylobacterium nodulans ORS 2060.</title>
        <authorList>
            <consortium name="US DOE Joint Genome Institute"/>
            <person name="Lucas S."/>
            <person name="Copeland A."/>
            <person name="Lapidus A."/>
            <person name="Glavina del Rio T."/>
            <person name="Dalin E."/>
            <person name="Tice H."/>
            <person name="Bruce D."/>
            <person name="Goodwin L."/>
            <person name="Pitluck S."/>
            <person name="Sims D."/>
            <person name="Brettin T."/>
            <person name="Detter J.C."/>
            <person name="Han C."/>
            <person name="Larimer F."/>
            <person name="Land M."/>
            <person name="Hauser L."/>
            <person name="Kyrpides N."/>
            <person name="Ivanova N."/>
            <person name="Marx C.J."/>
            <person name="Richardson P."/>
        </authorList>
    </citation>
    <scope>NUCLEOTIDE SEQUENCE [LARGE SCALE GENOMIC DNA]</scope>
    <source>
        <strain evidence="3">LMG 21967 / CNCM I-2342 / ORS 2060</strain>
    </source>
</reference>
<dbReference type="InterPro" id="IPR010982">
    <property type="entry name" value="Lambda_DNA-bd_dom_sf"/>
</dbReference>
<protein>
    <recommendedName>
        <fullName evidence="4">Transcriptional regulator, XRE family</fullName>
    </recommendedName>
</protein>
<dbReference type="KEGG" id="mno:Mnod_0329"/>
<sequence length="100" mass="10495">MNGGNDITAGQVRRARDLLGWSEADLALHANVDAAVIRHFETGTYPPSRGQRDALRGALVAAGVTFTDTGDPGARLRGSGPVNDGIHPRELTTENDDGTS</sequence>
<dbReference type="RefSeq" id="WP_015927084.1">
    <property type="nucleotide sequence ID" value="NC_011894.1"/>
</dbReference>
<dbReference type="AlphaFoldDB" id="B8IAY0"/>
<dbReference type="EMBL" id="CP001349">
    <property type="protein sequence ID" value="ACL55373.1"/>
    <property type="molecule type" value="Genomic_DNA"/>
</dbReference>
<accession>B8IAY0</accession>
<dbReference type="SUPFAM" id="SSF47413">
    <property type="entry name" value="lambda repressor-like DNA-binding domains"/>
    <property type="match status" value="1"/>
</dbReference>
<dbReference type="CDD" id="cd00093">
    <property type="entry name" value="HTH_XRE"/>
    <property type="match status" value="1"/>
</dbReference>
<dbReference type="STRING" id="460265.Mnod_0329"/>
<evidence type="ECO:0008006" key="4">
    <source>
        <dbReference type="Google" id="ProtNLM"/>
    </source>
</evidence>
<evidence type="ECO:0000313" key="2">
    <source>
        <dbReference type="EMBL" id="ACL55373.1"/>
    </source>
</evidence>
<dbReference type="HOGENOM" id="CLU_066192_28_10_5"/>
<gene>
    <name evidence="2" type="ordered locus">Mnod_0329</name>
</gene>